<evidence type="ECO:0000313" key="2">
    <source>
        <dbReference type="Proteomes" id="UP001207468"/>
    </source>
</evidence>
<dbReference type="EMBL" id="JAGFNK010000245">
    <property type="protein sequence ID" value="KAI9455863.1"/>
    <property type="molecule type" value="Genomic_DNA"/>
</dbReference>
<sequence length="159" mass="17573">MHSLDSLAAQARAKPEPPTKPSRDAHNGRSHGHLFSTTLFSCASRSHFCASYGSLPPRTHLSRTRQCVPPLFVLGLISSSALATPARLKVKAPRAQQSKSRWHLRTSSVHPTAPEPAWFGAWSNDVNSRWRGTELSFRDGRANTRSPPRVSDGLNSQRR</sequence>
<reference evidence="1" key="1">
    <citation type="submission" date="2021-03" db="EMBL/GenBank/DDBJ databases">
        <title>Evolutionary priming and transition to the ectomycorrhizal habit in an iconic lineage of mushroom-forming fungi: is preadaptation a requirement?</title>
        <authorList>
            <consortium name="DOE Joint Genome Institute"/>
            <person name="Looney B.P."/>
            <person name="Miyauchi S."/>
            <person name="Morin E."/>
            <person name="Drula E."/>
            <person name="Courty P.E."/>
            <person name="Chicoki N."/>
            <person name="Fauchery L."/>
            <person name="Kohler A."/>
            <person name="Kuo A."/>
            <person name="LaButti K."/>
            <person name="Pangilinan J."/>
            <person name="Lipzen A."/>
            <person name="Riley R."/>
            <person name="Andreopoulos W."/>
            <person name="He G."/>
            <person name="Johnson J."/>
            <person name="Barry K.W."/>
            <person name="Grigoriev I.V."/>
            <person name="Nagy L."/>
            <person name="Hibbett D."/>
            <person name="Henrissat B."/>
            <person name="Matheny P.B."/>
            <person name="Labbe J."/>
            <person name="Martin A.F."/>
        </authorList>
    </citation>
    <scope>NUCLEOTIDE SEQUENCE</scope>
    <source>
        <strain evidence="1">BPL698</strain>
    </source>
</reference>
<dbReference type="Proteomes" id="UP001207468">
    <property type="component" value="Unassembled WGS sequence"/>
</dbReference>
<keyword evidence="2" id="KW-1185">Reference proteome</keyword>
<protein>
    <submittedName>
        <fullName evidence="1">Uncharacterized protein</fullName>
    </submittedName>
</protein>
<name>A0ACC0U1U7_9AGAM</name>
<evidence type="ECO:0000313" key="1">
    <source>
        <dbReference type="EMBL" id="KAI9455863.1"/>
    </source>
</evidence>
<comment type="caution">
    <text evidence="1">The sequence shown here is derived from an EMBL/GenBank/DDBJ whole genome shotgun (WGS) entry which is preliminary data.</text>
</comment>
<organism evidence="1 2">
    <name type="scientific">Russula earlei</name>
    <dbReference type="NCBI Taxonomy" id="71964"/>
    <lineage>
        <taxon>Eukaryota</taxon>
        <taxon>Fungi</taxon>
        <taxon>Dikarya</taxon>
        <taxon>Basidiomycota</taxon>
        <taxon>Agaricomycotina</taxon>
        <taxon>Agaricomycetes</taxon>
        <taxon>Russulales</taxon>
        <taxon>Russulaceae</taxon>
        <taxon>Russula</taxon>
    </lineage>
</organism>
<proteinExistence type="predicted"/>
<accession>A0ACC0U1U7</accession>
<gene>
    <name evidence="1" type="ORF">F5148DRAFT_386465</name>
</gene>